<dbReference type="RefSeq" id="WP_079637273.1">
    <property type="nucleotide sequence ID" value="NZ_FUYP01000003.1"/>
</dbReference>
<proteinExistence type="predicted"/>
<keyword evidence="2" id="KW-1185">Reference proteome</keyword>
<sequence>MSAPLTWRVVEAKATQRIEELRDQLEKATGEAVPMLQGQIAGLRYILTLDRTVTQSGNMIGDTPED</sequence>
<dbReference type="EMBL" id="FUYP01000003">
    <property type="protein sequence ID" value="SKB32440.1"/>
    <property type="molecule type" value="Genomic_DNA"/>
</dbReference>
<dbReference type="Proteomes" id="UP000190044">
    <property type="component" value="Unassembled WGS sequence"/>
</dbReference>
<evidence type="ECO:0000313" key="2">
    <source>
        <dbReference type="Proteomes" id="UP000190044"/>
    </source>
</evidence>
<name>A0A1T5ABY7_9SPHN</name>
<organism evidence="1 2">
    <name type="scientific">Sphingopyxis flava</name>
    <dbReference type="NCBI Taxonomy" id="1507287"/>
    <lineage>
        <taxon>Bacteria</taxon>
        <taxon>Pseudomonadati</taxon>
        <taxon>Pseudomonadota</taxon>
        <taxon>Alphaproteobacteria</taxon>
        <taxon>Sphingomonadales</taxon>
        <taxon>Sphingomonadaceae</taxon>
        <taxon>Sphingopyxis</taxon>
    </lineage>
</organism>
<dbReference type="AlphaFoldDB" id="A0A1T5ABY7"/>
<evidence type="ECO:0000313" key="1">
    <source>
        <dbReference type="EMBL" id="SKB32440.1"/>
    </source>
</evidence>
<accession>A0A1T5ABY7</accession>
<reference evidence="2" key="1">
    <citation type="submission" date="2017-02" db="EMBL/GenBank/DDBJ databases">
        <authorList>
            <person name="Varghese N."/>
            <person name="Submissions S."/>
        </authorList>
    </citation>
    <scope>NUCLEOTIDE SEQUENCE [LARGE SCALE GENOMIC DNA]</scope>
    <source>
        <strain evidence="2">R11H</strain>
    </source>
</reference>
<protein>
    <submittedName>
        <fullName evidence="1">Uncharacterized protein</fullName>
    </submittedName>
</protein>
<gene>
    <name evidence="1" type="ORF">SAMN06295937_100379</name>
</gene>